<name>W6ANB0_9MOLU</name>
<dbReference type="Proteomes" id="UP000019260">
    <property type="component" value="Chromosome"/>
</dbReference>
<protein>
    <recommendedName>
        <fullName evidence="4">ABC-2 type transporter domain-containing protein</fullName>
    </recommendedName>
</protein>
<dbReference type="OrthoDB" id="388470at2"/>
<feature type="transmembrane region" description="Helical" evidence="1">
    <location>
        <begin position="20"/>
        <end position="42"/>
    </location>
</feature>
<evidence type="ECO:0000313" key="3">
    <source>
        <dbReference type="Proteomes" id="UP000019260"/>
    </source>
</evidence>
<accession>W6ANB0</accession>
<sequence length="144" mass="16183">MLWKIIVDPQQTVNYLATINWGYFILEVILFIFVSIGIGILIGGGGLAKSTGTAQALTLSIYFPSMFLSEIMNPAYVIAEARNIFNDIGYIFPHKYAATITIYGWNINANPYIYDNPGDLTNKVSLIQAMEFPRFYIPIIVACW</sequence>
<dbReference type="PATRIC" id="fig|838561.3.peg.818"/>
<reference evidence="2 3" key="1">
    <citation type="submission" date="2013-09" db="EMBL/GenBank/DDBJ databases">
        <title>Complete genome sequence of Spiroplasma mirum suckling mouse cataract agent.</title>
        <authorList>
            <person name="Landry C.A."/>
            <person name="Bastian F.O."/>
            <person name="Thune R.L."/>
        </authorList>
    </citation>
    <scope>NUCLEOTIDE SEQUENCE [LARGE SCALE GENOMIC DNA]</scope>
    <source>
        <strain evidence="2 3">SMCA</strain>
    </source>
</reference>
<evidence type="ECO:0000313" key="2">
    <source>
        <dbReference type="EMBL" id="AHI58185.1"/>
    </source>
</evidence>
<keyword evidence="1" id="KW-1133">Transmembrane helix</keyword>
<evidence type="ECO:0008006" key="4">
    <source>
        <dbReference type="Google" id="ProtNLM"/>
    </source>
</evidence>
<dbReference type="EMBL" id="CP006720">
    <property type="protein sequence ID" value="AHI58185.1"/>
    <property type="molecule type" value="Genomic_DNA"/>
</dbReference>
<organism evidence="2 3">
    <name type="scientific">Spiroplasma mirum ATCC 29335</name>
    <dbReference type="NCBI Taxonomy" id="838561"/>
    <lineage>
        <taxon>Bacteria</taxon>
        <taxon>Bacillati</taxon>
        <taxon>Mycoplasmatota</taxon>
        <taxon>Mollicutes</taxon>
        <taxon>Entomoplasmatales</taxon>
        <taxon>Spiroplasmataceae</taxon>
        <taxon>Spiroplasma</taxon>
    </lineage>
</organism>
<dbReference type="STRING" id="838561.P344_04300"/>
<dbReference type="HOGENOM" id="CLU_1795268_0_0_14"/>
<dbReference type="KEGG" id="smia:P344_04300"/>
<gene>
    <name evidence="2" type="ORF">P344_04300</name>
</gene>
<keyword evidence="1" id="KW-0472">Membrane</keyword>
<keyword evidence="3" id="KW-1185">Reference proteome</keyword>
<evidence type="ECO:0000256" key="1">
    <source>
        <dbReference type="SAM" id="Phobius"/>
    </source>
</evidence>
<dbReference type="AlphaFoldDB" id="W6ANB0"/>
<keyword evidence="1" id="KW-0812">Transmembrane</keyword>
<dbReference type="RefSeq" id="WP_025317491.1">
    <property type="nucleotide sequence ID" value="NZ_CP002082.1"/>
</dbReference>
<proteinExistence type="predicted"/>